<dbReference type="Pfam" id="PF13899">
    <property type="entry name" value="Thioredoxin_7"/>
    <property type="match status" value="1"/>
</dbReference>
<dbReference type="InterPro" id="IPR036249">
    <property type="entry name" value="Thioredoxin-like_sf"/>
</dbReference>
<dbReference type="EMBL" id="JADFTS010000007">
    <property type="protein sequence ID" value="KAF9595503.1"/>
    <property type="molecule type" value="Genomic_DNA"/>
</dbReference>
<feature type="region of interest" description="Disordered" evidence="1">
    <location>
        <begin position="61"/>
        <end position="80"/>
    </location>
</feature>
<gene>
    <name evidence="2" type="ORF">IFM89_000591</name>
</gene>
<dbReference type="Gene3D" id="3.40.30.10">
    <property type="entry name" value="Glutaredoxin"/>
    <property type="match status" value="1"/>
</dbReference>
<dbReference type="SUPFAM" id="SSF52833">
    <property type="entry name" value="Thioredoxin-like"/>
    <property type="match status" value="1"/>
</dbReference>
<dbReference type="InterPro" id="IPR050730">
    <property type="entry name" value="UBX_domain-protein"/>
</dbReference>
<evidence type="ECO:0000313" key="2">
    <source>
        <dbReference type="EMBL" id="KAF9595503.1"/>
    </source>
</evidence>
<organism evidence="2 3">
    <name type="scientific">Coptis chinensis</name>
    <dbReference type="NCBI Taxonomy" id="261450"/>
    <lineage>
        <taxon>Eukaryota</taxon>
        <taxon>Viridiplantae</taxon>
        <taxon>Streptophyta</taxon>
        <taxon>Embryophyta</taxon>
        <taxon>Tracheophyta</taxon>
        <taxon>Spermatophyta</taxon>
        <taxon>Magnoliopsida</taxon>
        <taxon>Ranunculales</taxon>
        <taxon>Ranunculaceae</taxon>
        <taxon>Coptidoideae</taxon>
        <taxon>Coptis</taxon>
    </lineage>
</organism>
<dbReference type="PANTHER" id="PTHR23322:SF6">
    <property type="entry name" value="UBX DOMAIN-CONTAINING PROTEIN 7"/>
    <property type="match status" value="1"/>
</dbReference>
<dbReference type="CDD" id="cd02958">
    <property type="entry name" value="UAS"/>
    <property type="match status" value="1"/>
</dbReference>
<proteinExistence type="predicted"/>
<reference evidence="2 3" key="1">
    <citation type="submission" date="2020-10" db="EMBL/GenBank/DDBJ databases">
        <title>The Coptis chinensis genome and diversification of protoberbering-type alkaloids.</title>
        <authorList>
            <person name="Wang B."/>
            <person name="Shu S."/>
            <person name="Song C."/>
            <person name="Liu Y."/>
        </authorList>
    </citation>
    <scope>NUCLEOTIDE SEQUENCE [LARGE SCALE GENOMIC DNA]</scope>
    <source>
        <strain evidence="2">HL-2020</strain>
        <tissue evidence="2">Leaf</tissue>
    </source>
</reference>
<evidence type="ECO:0000313" key="3">
    <source>
        <dbReference type="Proteomes" id="UP000631114"/>
    </source>
</evidence>
<evidence type="ECO:0000256" key="1">
    <source>
        <dbReference type="SAM" id="MobiDB-lite"/>
    </source>
</evidence>
<dbReference type="PANTHER" id="PTHR23322">
    <property type="entry name" value="FAS-ASSOCIATED PROTEIN"/>
    <property type="match status" value="1"/>
</dbReference>
<dbReference type="GO" id="GO:0043130">
    <property type="term" value="F:ubiquitin binding"/>
    <property type="evidence" value="ECO:0007669"/>
    <property type="project" value="TreeGrafter"/>
</dbReference>
<comment type="caution">
    <text evidence="2">The sequence shown here is derived from an EMBL/GenBank/DDBJ whole genome shotgun (WGS) entry which is preliminary data.</text>
</comment>
<dbReference type="GO" id="GO:0005634">
    <property type="term" value="C:nucleus"/>
    <property type="evidence" value="ECO:0007669"/>
    <property type="project" value="TreeGrafter"/>
</dbReference>
<dbReference type="GO" id="GO:0043161">
    <property type="term" value="P:proteasome-mediated ubiquitin-dependent protein catabolic process"/>
    <property type="evidence" value="ECO:0007669"/>
    <property type="project" value="TreeGrafter"/>
</dbReference>
<name>A0A835HC95_9MAGN</name>
<dbReference type="OrthoDB" id="270602at2759"/>
<dbReference type="Proteomes" id="UP000631114">
    <property type="component" value="Unassembled WGS sequence"/>
</dbReference>
<dbReference type="AlphaFoldDB" id="A0A835HC95"/>
<accession>A0A835HC95</accession>
<sequence>MRSKEAASAQDKWLLVNLQSPNEFSSHMLNRDTWANEVVAQTISTNFIFWQVYEESTQGRKPDSLLEDLPPFMDHAPKDNHAIPGAQNCLDYASNLTFEESSLASSMISVTWE</sequence>
<protein>
    <submittedName>
        <fullName evidence="2">Uncharacterized protein</fullName>
    </submittedName>
</protein>
<keyword evidence="3" id="KW-1185">Reference proteome</keyword>